<evidence type="ECO:0000256" key="2">
    <source>
        <dbReference type="ARBA" id="ARBA00010207"/>
    </source>
</evidence>
<proteinExistence type="inferred from homology"/>
<evidence type="ECO:0000259" key="14">
    <source>
        <dbReference type="PROSITE" id="PS50862"/>
    </source>
</evidence>
<evidence type="ECO:0000256" key="13">
    <source>
        <dbReference type="HAMAP-Rule" id="MF_00281"/>
    </source>
</evidence>
<dbReference type="NCBIfam" id="TIGR00468">
    <property type="entry name" value="pheS"/>
    <property type="match status" value="1"/>
</dbReference>
<evidence type="ECO:0000256" key="11">
    <source>
        <dbReference type="ARBA" id="ARBA00023146"/>
    </source>
</evidence>
<dbReference type="GO" id="GO:0000287">
    <property type="term" value="F:magnesium ion binding"/>
    <property type="evidence" value="ECO:0007669"/>
    <property type="project" value="UniProtKB-UniRule"/>
</dbReference>
<evidence type="ECO:0000256" key="12">
    <source>
        <dbReference type="ARBA" id="ARBA00049255"/>
    </source>
</evidence>
<feature type="binding site" evidence="13">
    <location>
        <position position="256"/>
    </location>
    <ligand>
        <name>Mg(2+)</name>
        <dbReference type="ChEBI" id="CHEBI:18420"/>
        <note>shared with beta subunit</note>
    </ligand>
</feature>
<evidence type="ECO:0000313" key="15">
    <source>
        <dbReference type="EMBL" id="OGE00600.1"/>
    </source>
</evidence>
<keyword evidence="9 13" id="KW-0460">Magnesium</keyword>
<dbReference type="InterPro" id="IPR010978">
    <property type="entry name" value="tRNA-bd_arm"/>
</dbReference>
<evidence type="ECO:0000256" key="10">
    <source>
        <dbReference type="ARBA" id="ARBA00022917"/>
    </source>
</evidence>
<dbReference type="InterPro" id="IPR004188">
    <property type="entry name" value="Phe-tRNA_ligase_II_N"/>
</dbReference>
<dbReference type="PROSITE" id="PS50862">
    <property type="entry name" value="AA_TRNA_LIGASE_II"/>
    <property type="match status" value="1"/>
</dbReference>
<dbReference type="Pfam" id="PF01409">
    <property type="entry name" value="tRNA-synt_2d"/>
    <property type="match status" value="1"/>
</dbReference>
<dbReference type="PANTHER" id="PTHR11538">
    <property type="entry name" value="PHENYLALANYL-TRNA SYNTHETASE"/>
    <property type="match status" value="1"/>
</dbReference>
<comment type="subunit">
    <text evidence="3 13">Tetramer of two alpha and two beta subunits.</text>
</comment>
<accession>A0A1F5H954</accession>
<dbReference type="InterPro" id="IPR002319">
    <property type="entry name" value="Phenylalanyl-tRNA_Synthase"/>
</dbReference>
<dbReference type="SUPFAM" id="SSF55681">
    <property type="entry name" value="Class II aaRS and biotin synthetases"/>
    <property type="match status" value="1"/>
</dbReference>
<dbReference type="HAMAP" id="MF_00281">
    <property type="entry name" value="Phe_tRNA_synth_alpha1"/>
    <property type="match status" value="1"/>
</dbReference>
<dbReference type="GO" id="GO:0005737">
    <property type="term" value="C:cytoplasm"/>
    <property type="evidence" value="ECO:0007669"/>
    <property type="project" value="UniProtKB-SubCell"/>
</dbReference>
<dbReference type="InterPro" id="IPR022911">
    <property type="entry name" value="Phe_tRNA_ligase_alpha1_bac"/>
</dbReference>
<comment type="subcellular location">
    <subcellularLocation>
        <location evidence="1 13">Cytoplasm</location>
    </subcellularLocation>
</comment>
<feature type="domain" description="Aminoacyl-transfer RNA synthetases class-II family profile" evidence="14">
    <location>
        <begin position="188"/>
        <end position="319"/>
    </location>
</feature>
<dbReference type="Gene3D" id="3.30.930.10">
    <property type="entry name" value="Bira Bifunctional Protein, Domain 2"/>
    <property type="match status" value="1"/>
</dbReference>
<evidence type="ECO:0000256" key="9">
    <source>
        <dbReference type="ARBA" id="ARBA00022842"/>
    </source>
</evidence>
<dbReference type="InterPro" id="IPR004529">
    <property type="entry name" value="Phe-tRNA-synth_IIc_asu"/>
</dbReference>
<dbReference type="GO" id="GO:0000049">
    <property type="term" value="F:tRNA binding"/>
    <property type="evidence" value="ECO:0007669"/>
    <property type="project" value="InterPro"/>
</dbReference>
<organism evidence="15 16">
    <name type="scientific">Candidatus Curtissbacteria bacterium RIFCSPHIGHO2_12_41_11</name>
    <dbReference type="NCBI Taxonomy" id="1797718"/>
    <lineage>
        <taxon>Bacteria</taxon>
        <taxon>Candidatus Curtissiibacteriota</taxon>
    </lineage>
</organism>
<evidence type="ECO:0000256" key="7">
    <source>
        <dbReference type="ARBA" id="ARBA00022741"/>
    </source>
</evidence>
<name>A0A1F5H954_9BACT</name>
<keyword evidence="8 13" id="KW-0067">ATP-binding</keyword>
<reference evidence="15 16" key="1">
    <citation type="journal article" date="2016" name="Nat. Commun.">
        <title>Thousands of microbial genomes shed light on interconnected biogeochemical processes in an aquifer system.</title>
        <authorList>
            <person name="Anantharaman K."/>
            <person name="Brown C.T."/>
            <person name="Hug L.A."/>
            <person name="Sharon I."/>
            <person name="Castelle C.J."/>
            <person name="Probst A.J."/>
            <person name="Thomas B.C."/>
            <person name="Singh A."/>
            <person name="Wilkins M.J."/>
            <person name="Karaoz U."/>
            <person name="Brodie E.L."/>
            <person name="Williams K.H."/>
            <person name="Hubbard S.S."/>
            <person name="Banfield J.F."/>
        </authorList>
    </citation>
    <scope>NUCLEOTIDE SEQUENCE [LARGE SCALE GENOMIC DNA]</scope>
</reference>
<dbReference type="PANTHER" id="PTHR11538:SF41">
    <property type="entry name" value="PHENYLALANINE--TRNA LIGASE, MITOCHONDRIAL"/>
    <property type="match status" value="1"/>
</dbReference>
<dbReference type="AlphaFoldDB" id="A0A1F5H954"/>
<dbReference type="InterPro" id="IPR045864">
    <property type="entry name" value="aa-tRNA-synth_II/BPL/LPL"/>
</dbReference>
<evidence type="ECO:0000256" key="3">
    <source>
        <dbReference type="ARBA" id="ARBA00011209"/>
    </source>
</evidence>
<dbReference type="Proteomes" id="UP000178393">
    <property type="component" value="Unassembled WGS sequence"/>
</dbReference>
<evidence type="ECO:0000313" key="16">
    <source>
        <dbReference type="Proteomes" id="UP000178393"/>
    </source>
</evidence>
<sequence>MDKEIKKLATHARTGINSASVLADLEKIYLEIFGKSGTFTNLTKQLSSIPKSKKPKIGQLLNEAKKEIEKTFEQRHNFLKKKRPKEFIDITAPGKKLKLGHLHLISQAIDEIVAIFSKLGFSLESYPEVDWDWYAFESLNMPKNHPARDDWETFFIKSAPKPHFGSQVLTPHTSNGQVREMEKLKKPPIRMLNIARCYRRQIDVSHTPMFHQFEGLLVDENITIANLKGTLNYFTAKFFGPKRQMRLRPHYFRFTEPSFEVDVTCGVCQGSGCRFCKSGWVELGGAGMVHPKVLEAGNINPHKYTGFAFGWGIERTIAIKTGIGDIRLLYQNDIRFLEQF</sequence>
<evidence type="ECO:0000256" key="4">
    <source>
        <dbReference type="ARBA" id="ARBA00022490"/>
    </source>
</evidence>
<evidence type="ECO:0000256" key="5">
    <source>
        <dbReference type="ARBA" id="ARBA00022598"/>
    </source>
</evidence>
<evidence type="ECO:0000256" key="1">
    <source>
        <dbReference type="ARBA" id="ARBA00004496"/>
    </source>
</evidence>
<dbReference type="GO" id="GO:0004826">
    <property type="term" value="F:phenylalanine-tRNA ligase activity"/>
    <property type="evidence" value="ECO:0007669"/>
    <property type="project" value="UniProtKB-UniRule"/>
</dbReference>
<dbReference type="CDD" id="cd00496">
    <property type="entry name" value="PheRS_alpha_core"/>
    <property type="match status" value="1"/>
</dbReference>
<dbReference type="EMBL" id="MFBH01000003">
    <property type="protein sequence ID" value="OGE00600.1"/>
    <property type="molecule type" value="Genomic_DNA"/>
</dbReference>
<comment type="caution">
    <text evidence="15">The sequence shown here is derived from an EMBL/GenBank/DDBJ whole genome shotgun (WGS) entry which is preliminary data.</text>
</comment>
<comment type="similarity">
    <text evidence="2 13">Belongs to the class-II aminoacyl-tRNA synthetase family. Phe-tRNA synthetase alpha subunit type 1 subfamily.</text>
</comment>
<dbReference type="Pfam" id="PF02912">
    <property type="entry name" value="Phe_tRNA-synt_N"/>
    <property type="match status" value="1"/>
</dbReference>
<keyword evidence="11 13" id="KW-0030">Aminoacyl-tRNA synthetase</keyword>
<evidence type="ECO:0000256" key="6">
    <source>
        <dbReference type="ARBA" id="ARBA00022723"/>
    </source>
</evidence>
<comment type="cofactor">
    <cofactor evidence="13">
        <name>Mg(2+)</name>
        <dbReference type="ChEBI" id="CHEBI:18420"/>
    </cofactor>
    <text evidence="13">Binds 2 magnesium ions per tetramer.</text>
</comment>
<dbReference type="GO" id="GO:0005524">
    <property type="term" value="F:ATP binding"/>
    <property type="evidence" value="ECO:0007669"/>
    <property type="project" value="UniProtKB-UniRule"/>
</dbReference>
<evidence type="ECO:0000256" key="8">
    <source>
        <dbReference type="ARBA" id="ARBA00022840"/>
    </source>
</evidence>
<dbReference type="SUPFAM" id="SSF46589">
    <property type="entry name" value="tRNA-binding arm"/>
    <property type="match status" value="1"/>
</dbReference>
<gene>
    <name evidence="13" type="primary">pheS</name>
    <name evidence="15" type="ORF">A2W45_00130</name>
</gene>
<keyword evidence="10 13" id="KW-0648">Protein biosynthesis</keyword>
<keyword evidence="4 13" id="KW-0963">Cytoplasm</keyword>
<keyword evidence="6 13" id="KW-0479">Metal-binding</keyword>
<dbReference type="GO" id="GO:0006432">
    <property type="term" value="P:phenylalanyl-tRNA aminoacylation"/>
    <property type="evidence" value="ECO:0007669"/>
    <property type="project" value="UniProtKB-UniRule"/>
</dbReference>
<protein>
    <recommendedName>
        <fullName evidence="13">Phenylalanine--tRNA ligase alpha subunit</fullName>
        <ecNumber evidence="13">6.1.1.20</ecNumber>
    </recommendedName>
    <alternativeName>
        <fullName evidence="13">Phenylalanyl-tRNA synthetase alpha subunit</fullName>
        <shortName evidence="13">PheRS</shortName>
    </alternativeName>
</protein>
<keyword evidence="5 13" id="KW-0436">Ligase</keyword>
<dbReference type="EC" id="6.1.1.20" evidence="13"/>
<dbReference type="InterPro" id="IPR006195">
    <property type="entry name" value="aa-tRNA-synth_II"/>
</dbReference>
<keyword evidence="7 13" id="KW-0547">Nucleotide-binding</keyword>
<comment type="catalytic activity">
    <reaction evidence="12 13">
        <text>tRNA(Phe) + L-phenylalanine + ATP = L-phenylalanyl-tRNA(Phe) + AMP + diphosphate + H(+)</text>
        <dbReference type="Rhea" id="RHEA:19413"/>
        <dbReference type="Rhea" id="RHEA-COMP:9668"/>
        <dbReference type="Rhea" id="RHEA-COMP:9699"/>
        <dbReference type="ChEBI" id="CHEBI:15378"/>
        <dbReference type="ChEBI" id="CHEBI:30616"/>
        <dbReference type="ChEBI" id="CHEBI:33019"/>
        <dbReference type="ChEBI" id="CHEBI:58095"/>
        <dbReference type="ChEBI" id="CHEBI:78442"/>
        <dbReference type="ChEBI" id="CHEBI:78531"/>
        <dbReference type="ChEBI" id="CHEBI:456215"/>
        <dbReference type="EC" id="6.1.1.20"/>
    </reaction>
</comment>